<dbReference type="InterPro" id="IPR018062">
    <property type="entry name" value="HTH_AraC-typ_CS"/>
</dbReference>
<dbReference type="InterPro" id="IPR018060">
    <property type="entry name" value="HTH_AraC"/>
</dbReference>
<protein>
    <recommendedName>
        <fullName evidence="5">HTH araC/xylS-type domain-containing protein</fullName>
    </recommendedName>
</protein>
<feature type="domain" description="HTH araC/xylS-type" evidence="5">
    <location>
        <begin position="194"/>
        <end position="302"/>
    </location>
</feature>
<reference evidence="6" key="1">
    <citation type="submission" date="2018-02" db="EMBL/GenBank/DDBJ databases">
        <authorList>
            <person name="Vasarhelyi B.M."/>
            <person name="Deshmukh S."/>
            <person name="Balint B."/>
            <person name="Kukolya J."/>
        </authorList>
    </citation>
    <scope>NUCLEOTIDE SEQUENCE</scope>
    <source>
        <strain evidence="6">KB22</strain>
    </source>
</reference>
<keyword evidence="4" id="KW-0472">Membrane</keyword>
<keyword evidence="7" id="KW-1185">Reference proteome</keyword>
<dbReference type="GO" id="GO:0003700">
    <property type="term" value="F:DNA-binding transcription factor activity"/>
    <property type="evidence" value="ECO:0007669"/>
    <property type="project" value="InterPro"/>
</dbReference>
<evidence type="ECO:0000256" key="1">
    <source>
        <dbReference type="ARBA" id="ARBA00023015"/>
    </source>
</evidence>
<keyword evidence="3" id="KW-0804">Transcription</keyword>
<gene>
    <name evidence="6" type="ORF">C4F49_00480</name>
</gene>
<feature type="transmembrane region" description="Helical" evidence="4">
    <location>
        <begin position="116"/>
        <end position="136"/>
    </location>
</feature>
<dbReference type="InterPro" id="IPR009057">
    <property type="entry name" value="Homeodomain-like_sf"/>
</dbReference>
<dbReference type="PROSITE" id="PS01124">
    <property type="entry name" value="HTH_ARAC_FAMILY_2"/>
    <property type="match status" value="1"/>
</dbReference>
<feature type="transmembrane region" description="Helical" evidence="4">
    <location>
        <begin position="73"/>
        <end position="95"/>
    </location>
</feature>
<dbReference type="SUPFAM" id="SSF46689">
    <property type="entry name" value="Homeodomain-like"/>
    <property type="match status" value="1"/>
</dbReference>
<evidence type="ECO:0000256" key="4">
    <source>
        <dbReference type="SAM" id="Phobius"/>
    </source>
</evidence>
<organism evidence="6 7">
    <name type="scientific">Sphingobacterium hungaricum</name>
    <dbReference type="NCBI Taxonomy" id="2082723"/>
    <lineage>
        <taxon>Bacteria</taxon>
        <taxon>Pseudomonadati</taxon>
        <taxon>Bacteroidota</taxon>
        <taxon>Sphingobacteriia</taxon>
        <taxon>Sphingobacteriales</taxon>
        <taxon>Sphingobacteriaceae</taxon>
        <taxon>Sphingobacterium</taxon>
    </lineage>
</organism>
<dbReference type="AlphaFoldDB" id="A0A928YPQ7"/>
<dbReference type="PANTHER" id="PTHR43280">
    <property type="entry name" value="ARAC-FAMILY TRANSCRIPTIONAL REGULATOR"/>
    <property type="match status" value="1"/>
</dbReference>
<evidence type="ECO:0000256" key="3">
    <source>
        <dbReference type="ARBA" id="ARBA00023163"/>
    </source>
</evidence>
<keyword evidence="1" id="KW-0805">Transcription regulation</keyword>
<comment type="caution">
    <text evidence="6">The sequence shown here is derived from an EMBL/GenBank/DDBJ whole genome shotgun (WGS) entry which is preliminary data.</text>
</comment>
<keyword evidence="2" id="KW-0238">DNA-binding</keyword>
<accession>A0A928YPQ7</accession>
<dbReference type="PANTHER" id="PTHR43280:SF29">
    <property type="entry name" value="ARAC-FAMILY TRANSCRIPTIONAL REGULATOR"/>
    <property type="match status" value="1"/>
</dbReference>
<keyword evidence="4" id="KW-1133">Transmembrane helix</keyword>
<dbReference type="EMBL" id="PRDK01000001">
    <property type="protein sequence ID" value="MBE8712155.1"/>
    <property type="molecule type" value="Genomic_DNA"/>
</dbReference>
<dbReference type="SMART" id="SM00342">
    <property type="entry name" value="HTH_ARAC"/>
    <property type="match status" value="1"/>
</dbReference>
<feature type="transmembrane region" description="Helical" evidence="4">
    <location>
        <begin position="6"/>
        <end position="30"/>
    </location>
</feature>
<feature type="transmembrane region" description="Helical" evidence="4">
    <location>
        <begin position="142"/>
        <end position="161"/>
    </location>
</feature>
<dbReference type="Pfam" id="PF12833">
    <property type="entry name" value="HTH_18"/>
    <property type="match status" value="1"/>
</dbReference>
<proteinExistence type="predicted"/>
<name>A0A928YPQ7_9SPHI</name>
<keyword evidence="4" id="KW-0812">Transmembrane</keyword>
<sequence>MGTNPTLIIFLELSRWAIMPSFYLAVTAYIHPFRKQNSLLHFIPSVLFLFYTVAVLIPNAIHAGAVDFDLPRQAIWIIASFFPLQIFFYGTLSLLQIHRHQKIIQQTNSTIDEINLVWIQKLFASYVLLVALWALSKFFPSVIYFVPIGYFAVTLYMAYSVTSQKNIDEKDVRISADVSGNKSSNERLHADQVELVMQRVDQYMQAEKVFLDPALNLTALATALELTTHELSYVINTGFKKNFYQFVNEMRVDEAKKLLMSKEHRHLDMIGIATLAGFNSKTTFNTTFKRITGETPTEFYKKNQN</sequence>
<evidence type="ECO:0000259" key="5">
    <source>
        <dbReference type="PROSITE" id="PS01124"/>
    </source>
</evidence>
<feature type="transmembrane region" description="Helical" evidence="4">
    <location>
        <begin position="42"/>
        <end position="61"/>
    </location>
</feature>
<evidence type="ECO:0000256" key="2">
    <source>
        <dbReference type="ARBA" id="ARBA00023125"/>
    </source>
</evidence>
<evidence type="ECO:0000313" key="7">
    <source>
        <dbReference type="Proteomes" id="UP000616201"/>
    </source>
</evidence>
<dbReference type="PROSITE" id="PS00041">
    <property type="entry name" value="HTH_ARAC_FAMILY_1"/>
    <property type="match status" value="1"/>
</dbReference>
<dbReference type="Gene3D" id="1.10.10.60">
    <property type="entry name" value="Homeodomain-like"/>
    <property type="match status" value="1"/>
</dbReference>
<dbReference type="Proteomes" id="UP000616201">
    <property type="component" value="Unassembled WGS sequence"/>
</dbReference>
<dbReference type="GO" id="GO:0043565">
    <property type="term" value="F:sequence-specific DNA binding"/>
    <property type="evidence" value="ECO:0007669"/>
    <property type="project" value="InterPro"/>
</dbReference>
<evidence type="ECO:0000313" key="6">
    <source>
        <dbReference type="EMBL" id="MBE8712155.1"/>
    </source>
</evidence>